<feature type="region of interest" description="Disordered" evidence="1">
    <location>
        <begin position="21"/>
        <end position="56"/>
    </location>
</feature>
<dbReference type="Proteomes" id="UP001500460">
    <property type="component" value="Unassembled WGS sequence"/>
</dbReference>
<dbReference type="EMBL" id="BAAATK010000018">
    <property type="protein sequence ID" value="GAA2439888.1"/>
    <property type="molecule type" value="Genomic_DNA"/>
</dbReference>
<reference evidence="3" key="1">
    <citation type="journal article" date="2019" name="Int. J. Syst. Evol. Microbiol.">
        <title>The Global Catalogue of Microorganisms (GCM) 10K type strain sequencing project: providing services to taxonomists for standard genome sequencing and annotation.</title>
        <authorList>
            <consortium name="The Broad Institute Genomics Platform"/>
            <consortium name="The Broad Institute Genome Sequencing Center for Infectious Disease"/>
            <person name="Wu L."/>
            <person name="Ma J."/>
        </authorList>
    </citation>
    <scope>NUCLEOTIDE SEQUENCE [LARGE SCALE GENOMIC DNA]</scope>
    <source>
        <strain evidence="3">JCM 6922</strain>
    </source>
</reference>
<gene>
    <name evidence="2" type="ORF">GCM10010421_32740</name>
</gene>
<proteinExistence type="predicted"/>
<accession>A0ABP5X238</accession>
<organism evidence="2 3">
    <name type="scientific">Streptomyces glaucus</name>
    <dbReference type="NCBI Taxonomy" id="284029"/>
    <lineage>
        <taxon>Bacteria</taxon>
        <taxon>Bacillati</taxon>
        <taxon>Actinomycetota</taxon>
        <taxon>Actinomycetes</taxon>
        <taxon>Kitasatosporales</taxon>
        <taxon>Streptomycetaceae</taxon>
        <taxon>Streptomyces</taxon>
    </lineage>
</organism>
<comment type="caution">
    <text evidence="2">The sequence shown here is derived from an EMBL/GenBank/DDBJ whole genome shotgun (WGS) entry which is preliminary data.</text>
</comment>
<sequence>MALIVEEIGLLAADKRRDEPITIVRPSRSGTAPRSDPGTPPQPPRPAPEPSAPRMTGHRQMLMAAMQRGMIRSG</sequence>
<evidence type="ECO:0000313" key="2">
    <source>
        <dbReference type="EMBL" id="GAA2439888.1"/>
    </source>
</evidence>
<feature type="compositionally biased region" description="Pro residues" evidence="1">
    <location>
        <begin position="38"/>
        <end position="51"/>
    </location>
</feature>
<dbReference type="RefSeq" id="WP_344603965.1">
    <property type="nucleotide sequence ID" value="NZ_BAAATK010000018.1"/>
</dbReference>
<name>A0ABP5X238_9ACTN</name>
<keyword evidence="3" id="KW-1185">Reference proteome</keyword>
<evidence type="ECO:0000256" key="1">
    <source>
        <dbReference type="SAM" id="MobiDB-lite"/>
    </source>
</evidence>
<protein>
    <recommendedName>
        <fullName evidence="4">Secreted protein</fullName>
    </recommendedName>
</protein>
<evidence type="ECO:0000313" key="3">
    <source>
        <dbReference type="Proteomes" id="UP001500460"/>
    </source>
</evidence>
<evidence type="ECO:0008006" key="4">
    <source>
        <dbReference type="Google" id="ProtNLM"/>
    </source>
</evidence>